<gene>
    <name evidence="1" type="ORF">MS3_06073</name>
</gene>
<accession>A0A095ATG8</accession>
<evidence type="ECO:0000313" key="1">
    <source>
        <dbReference type="EMBL" id="KGB37726.1"/>
    </source>
</evidence>
<protein>
    <submittedName>
        <fullName evidence="1">Uncharacterized protein</fullName>
    </submittedName>
</protein>
<proteinExistence type="predicted"/>
<dbReference type="EMBL" id="KL250919">
    <property type="protein sequence ID" value="KGB37726.1"/>
    <property type="molecule type" value="Genomic_DNA"/>
</dbReference>
<dbReference type="AlphaFoldDB" id="A0A095ATG8"/>
<reference evidence="1" key="1">
    <citation type="journal article" date="2012" name="Nat. Genet.">
        <title>Whole-genome sequence of Schistosoma haematobium.</title>
        <authorList>
            <person name="Young N.D."/>
            <person name="Jex A.R."/>
            <person name="Li B."/>
            <person name="Liu S."/>
            <person name="Yang L."/>
            <person name="Xiong Z."/>
            <person name="Li Y."/>
            <person name="Cantacessi C."/>
            <person name="Hall R.S."/>
            <person name="Xu X."/>
            <person name="Chen F."/>
            <person name="Wu X."/>
            <person name="Zerlotini A."/>
            <person name="Oliveira G."/>
            <person name="Hofmann A."/>
            <person name="Zhang G."/>
            <person name="Fang X."/>
            <person name="Kang Y."/>
            <person name="Campbell B.E."/>
            <person name="Loukas A."/>
            <person name="Ranganathan S."/>
            <person name="Rollinson D."/>
            <person name="Rinaldi G."/>
            <person name="Brindley P.J."/>
            <person name="Yang H."/>
            <person name="Wang J."/>
            <person name="Wang J."/>
            <person name="Gasser R.B."/>
        </authorList>
    </citation>
    <scope>NUCLEOTIDE SEQUENCE [LARGE SCALE GENOMIC DNA]</scope>
</reference>
<organism evidence="1">
    <name type="scientific">Schistosoma haematobium</name>
    <name type="common">Blood fluke</name>
    <dbReference type="NCBI Taxonomy" id="6185"/>
    <lineage>
        <taxon>Eukaryota</taxon>
        <taxon>Metazoa</taxon>
        <taxon>Spiralia</taxon>
        <taxon>Lophotrochozoa</taxon>
        <taxon>Platyhelminthes</taxon>
        <taxon>Trematoda</taxon>
        <taxon>Digenea</taxon>
        <taxon>Strigeidida</taxon>
        <taxon>Schistosomatoidea</taxon>
        <taxon>Schistosomatidae</taxon>
        <taxon>Schistosoma</taxon>
    </lineage>
</organism>
<dbReference type="STRING" id="6185.A0A095ATG8"/>
<sequence>MNAINPNNSNSLTSGFGHSNDMNFVKSSENRLGDSNSLSSVELAQLPMNPMYTNGSTAETDVLNANYGIPADECWLFKPPKQHQTQGSVEPIRTWLRAIFDSPDSCFFHSRRNLLSRLEAIILAGGQTEAYQFGGSVPSLNLITSRYPPRPNTGRTEHSVYGSVVSNRLVTASSSDSISFPSQQTVTNPTMNSEHVNMNTFTRSHKPRISLPPQCSASKSVKNGSHNPNSYLSNSTGANFSFKPPNKTGSCDELETTSANTNVQEIARRQEDTLKAEVAALAAAAAAAGKHGSQHSLASLCRNSPHGSYINIASAPESPHSSTTKLNQPQQNHDHFYVKQSLSFSQEFEGQITNQQPTQDTHLVNYSSHSPTRKDVLSNVPAHASNVANIKQNPYKILPQKPLLTNIVPEMGDESRQSQKISVSTHPSLYPLVVNATGNVYMSSAEPRSHFGFRPLQQISTGSFNKTVNLGLRRTSDDQLLSSGNPNQ</sequence>
<name>A0A095ATG8_SCHHA</name>